<sequence>MKLYFLNATFIFFLISCVATPDYYEGYIFTKEKKPLPNIKVCEINKNNCTITDNKGFFKMKKTKSSINDLAISYKNKPLDTIKTVWSNHGERISYSFVEGKKDTIFIDL</sequence>
<dbReference type="PROSITE" id="PS51257">
    <property type="entry name" value="PROKAR_LIPOPROTEIN"/>
    <property type="match status" value="1"/>
</dbReference>
<dbReference type="SUPFAM" id="SSF49464">
    <property type="entry name" value="Carboxypeptidase regulatory domain-like"/>
    <property type="match status" value="1"/>
</dbReference>
<gene>
    <name evidence="1" type="ORF">SAMN05443633_101141</name>
</gene>
<dbReference type="Proteomes" id="UP000184518">
    <property type="component" value="Unassembled WGS sequence"/>
</dbReference>
<protein>
    <recommendedName>
        <fullName evidence="3">CarboxypepD_reg-like domain-containing protein</fullName>
    </recommendedName>
</protein>
<dbReference type="STRING" id="1416778.SAMN05443633_101141"/>
<reference evidence="2" key="1">
    <citation type="submission" date="2016-11" db="EMBL/GenBank/DDBJ databases">
        <authorList>
            <person name="Varghese N."/>
            <person name="Submissions S."/>
        </authorList>
    </citation>
    <scope>NUCLEOTIDE SEQUENCE [LARGE SCALE GENOMIC DNA]</scope>
    <source>
        <strain evidence="2">DSM 27619</strain>
    </source>
</reference>
<accession>A0A1M4T2X1</accession>
<evidence type="ECO:0000313" key="1">
    <source>
        <dbReference type="EMBL" id="SHE38795.1"/>
    </source>
</evidence>
<name>A0A1M4T2X1_9FLAO</name>
<dbReference type="OrthoDB" id="1263883at2"/>
<evidence type="ECO:0000313" key="2">
    <source>
        <dbReference type="Proteomes" id="UP000184518"/>
    </source>
</evidence>
<evidence type="ECO:0008006" key="3">
    <source>
        <dbReference type="Google" id="ProtNLM"/>
    </source>
</evidence>
<dbReference type="AlphaFoldDB" id="A0A1M4T2X1"/>
<organism evidence="1 2">
    <name type="scientific">Chryseobacterium arachidis</name>
    <dbReference type="NCBI Taxonomy" id="1416778"/>
    <lineage>
        <taxon>Bacteria</taxon>
        <taxon>Pseudomonadati</taxon>
        <taxon>Bacteroidota</taxon>
        <taxon>Flavobacteriia</taxon>
        <taxon>Flavobacteriales</taxon>
        <taxon>Weeksellaceae</taxon>
        <taxon>Chryseobacterium group</taxon>
        <taxon>Chryseobacterium</taxon>
    </lineage>
</organism>
<dbReference type="InterPro" id="IPR008969">
    <property type="entry name" value="CarboxyPept-like_regulatory"/>
</dbReference>
<dbReference type="RefSeq" id="WP_072952707.1">
    <property type="nucleotide sequence ID" value="NZ_FQUT01000001.1"/>
</dbReference>
<keyword evidence="2" id="KW-1185">Reference proteome</keyword>
<proteinExistence type="predicted"/>
<dbReference type="EMBL" id="FQUT01000001">
    <property type="protein sequence ID" value="SHE38795.1"/>
    <property type="molecule type" value="Genomic_DNA"/>
</dbReference>